<feature type="compositionally biased region" description="Acidic residues" evidence="1">
    <location>
        <begin position="185"/>
        <end position="195"/>
    </location>
</feature>
<evidence type="ECO:0000313" key="2">
    <source>
        <dbReference type="Proteomes" id="UP001652741"/>
    </source>
</evidence>
<name>A0ABM3F0E6_SALSA</name>
<feature type="region of interest" description="Disordered" evidence="1">
    <location>
        <begin position="29"/>
        <end position="272"/>
    </location>
</feature>
<dbReference type="GeneID" id="106607836"/>
<feature type="region of interest" description="Disordered" evidence="1">
    <location>
        <begin position="766"/>
        <end position="824"/>
    </location>
</feature>
<protein>
    <submittedName>
        <fullName evidence="3">Uncharacterized protein isoform X1</fullName>
    </submittedName>
</protein>
<evidence type="ECO:0000313" key="3">
    <source>
        <dbReference type="RefSeq" id="XP_045576788.1"/>
    </source>
</evidence>
<feature type="compositionally biased region" description="Polar residues" evidence="1">
    <location>
        <begin position="229"/>
        <end position="238"/>
    </location>
</feature>
<feature type="compositionally biased region" description="Polar residues" evidence="1">
    <location>
        <begin position="1345"/>
        <end position="1354"/>
    </location>
</feature>
<feature type="compositionally biased region" description="Polar residues" evidence="1">
    <location>
        <begin position="91"/>
        <end position="101"/>
    </location>
</feature>
<dbReference type="PANTHER" id="PTHR34488">
    <property type="entry name" value="SI:CH211-245H14.1-RELATED"/>
    <property type="match status" value="1"/>
</dbReference>
<feature type="compositionally biased region" description="Basic and acidic residues" evidence="1">
    <location>
        <begin position="216"/>
        <end position="228"/>
    </location>
</feature>
<feature type="compositionally biased region" description="Polar residues" evidence="1">
    <location>
        <begin position="157"/>
        <end position="176"/>
    </location>
</feature>
<gene>
    <name evidence="3" type="primary">LOC106607836</name>
</gene>
<accession>A0ABM3F0E6</accession>
<dbReference type="PANTHER" id="PTHR34488:SF1">
    <property type="entry name" value="SI:CH211-245H14.1-RELATED"/>
    <property type="match status" value="1"/>
</dbReference>
<proteinExistence type="predicted"/>
<feature type="compositionally biased region" description="Basic and acidic residues" evidence="1">
    <location>
        <begin position="63"/>
        <end position="90"/>
    </location>
</feature>
<feature type="compositionally biased region" description="Basic and acidic residues" evidence="1">
    <location>
        <begin position="108"/>
        <end position="121"/>
    </location>
</feature>
<feature type="compositionally biased region" description="Polar residues" evidence="1">
    <location>
        <begin position="1308"/>
        <end position="1323"/>
    </location>
</feature>
<dbReference type="Proteomes" id="UP001652741">
    <property type="component" value="Chromosome ssa06"/>
</dbReference>
<organism evidence="2 3">
    <name type="scientific">Salmo salar</name>
    <name type="common">Atlantic salmon</name>
    <dbReference type="NCBI Taxonomy" id="8030"/>
    <lineage>
        <taxon>Eukaryota</taxon>
        <taxon>Metazoa</taxon>
        <taxon>Chordata</taxon>
        <taxon>Craniata</taxon>
        <taxon>Vertebrata</taxon>
        <taxon>Euteleostomi</taxon>
        <taxon>Actinopterygii</taxon>
        <taxon>Neopterygii</taxon>
        <taxon>Teleostei</taxon>
        <taxon>Protacanthopterygii</taxon>
        <taxon>Salmoniformes</taxon>
        <taxon>Salmonidae</taxon>
        <taxon>Salmoninae</taxon>
        <taxon>Salmo</taxon>
    </lineage>
</organism>
<evidence type="ECO:0000256" key="1">
    <source>
        <dbReference type="SAM" id="MobiDB-lite"/>
    </source>
</evidence>
<feature type="region of interest" description="Disordered" evidence="1">
    <location>
        <begin position="421"/>
        <end position="440"/>
    </location>
</feature>
<feature type="region of interest" description="Disordered" evidence="1">
    <location>
        <begin position="585"/>
        <end position="640"/>
    </location>
</feature>
<keyword evidence="2" id="KW-1185">Reference proteome</keyword>
<reference evidence="3" key="1">
    <citation type="submission" date="2025-08" db="UniProtKB">
        <authorList>
            <consortium name="RefSeq"/>
        </authorList>
    </citation>
    <scope>IDENTIFICATION</scope>
</reference>
<sequence length="1557" mass="172353">MPQQTRCRSRSDHLCEALQRQLKLKMSNKVNYLPPADAPQDAITNNAEDPSQPHANVDPEIQDSAREDRNELPPGAKDVELKSKKQEAKRPSTTPEPTKQPSPAAVKATEDAVIKEARDSTGEDPNPLHADIDTGVQDSTREDKNKPPAVPWDLKLQSKTTETSKPTIPEETSQPSPAAATLEDATNEATDEATNDDTVFHNLTRADGNHPPAPKNVEHESKTKEKNRTTAPEITNQPRPAAAQTPADAVNDADERPPGPKNSVNTRQPKQETKLFFLLQQDYQTRSTMDKFFTVVTGNTLGSHEELIHRLAAKRHLTEVTSLEESDVILAFCPIVSRAGTDVEAALQQIPAGKPAILVVLHHTFNSDYTVPDSSRLVTREDVILTVDCLFHESKGLLECPRNKEAIRKILDRPEIQPKTDAVNDADKCRPGPKNSVNTRQPKQETKLFFLLQQDYQTRSTMDKFFTVVTGNTLGSHEELIHRLAAKRHLTEVTSLEESDVILAFCPIVSRAGTDVEAALQQIPAGKPVILVVLHHTFDPDYTVPDSSRLVTRDDVILTVDCLFHESKGLLKCPRNKEAIRKILDRPEIQPKTGKPAAPEKTRQILPAASNPPEDTTNKDSGVYDSTTNRIKHPPGPKNAENMLRMKKFFTFVAGNTLGSHVEFNHRLNTKRGLTEVMSPEQSDVILSFCPIVSRAGTDIEAALQQIPAGKPVILVVLHHTFNPDYTVPDSSRRVTRGDVILTVDCLFHESKGLLKCPRNEEAIRKILDRPEIQPKTGKPAAPEKTRQIPPAASNPPEDTTNKDSGVYDSTTNRIKHPPGPKNAENMLRMKKFFTFVAGNTLGSHVEFNHRLNTKRGLTEVMSPEQSDVILSFCPIVSRAGTDIEAALQQIPAGKPVILVVLHHTFNPDYTVPDSSRRVTRGDVILTVDCLFHESKGLLKCPRNEEAIRKILDRPEIQPKTGKPAAPEKTRQIPPAASNPPEDTTNKDSGVYDSTTNRIKHPPGPKNAENMLRMKKFFTFVAGNTLGSHVEFNHRLNTKRGLTEVMSPEQSDVILSFCPIVSRAGTDIEAALQQIPAAKPVILVVLHHTFNPDYTVPDSSRRVTRDDVILTVDCLFHESKGLLKCPRNEEAIRKILDRPEIQTKDDEVWELIREEEASDAPEQENLEARTMSLEEQIRDLSPFAASTLARAGIKEDIDIQELTRDDLNELLPGLEHFKLRKKISELLTQSKQDTAKPIDLILNEFRKFLPAVVMKNALVPGGVLHGYVPILKDLEKQLAKALHLIQAHVELLESYNEEEPMEAEGNAVSPSADSATAGNQLSNVAALGAVESQPKRPRRDVPLTTGGQNSQNFKKTPDETSKSYLPCTSRAAAVEPSATSYKDRSSSVAGTIQAPKEKEGKEPGSWWKNIIPFSGFGGNETKHLPAVKVYSQVCGKTLNTHVALMKQVDDLGLKREETSVEDCQVIMVFCPVISCVGTDIEAAMSQVPGNRDAILVVMHHTFDNCFVTSQRSASHYKNVVEKVNVLFHDSVGLLQCKTNDNAVTRIHKALQKYNSST</sequence>
<feature type="region of interest" description="Disordered" evidence="1">
    <location>
        <begin position="950"/>
        <end position="1008"/>
    </location>
</feature>
<feature type="region of interest" description="Disordered" evidence="1">
    <location>
        <begin position="1296"/>
        <end position="1403"/>
    </location>
</feature>
<dbReference type="RefSeq" id="XP_045576788.1">
    <property type="nucleotide sequence ID" value="XM_045720832.1"/>
</dbReference>